<dbReference type="GO" id="GO:0000287">
    <property type="term" value="F:magnesium ion binding"/>
    <property type="evidence" value="ECO:0007669"/>
    <property type="project" value="InterPro"/>
</dbReference>
<dbReference type="GO" id="GO:0003824">
    <property type="term" value="F:catalytic activity"/>
    <property type="evidence" value="ECO:0007669"/>
    <property type="project" value="InterPro"/>
</dbReference>
<dbReference type="PANTHER" id="PTHR42981:SF2">
    <property type="entry name" value="PYRUVATE DEHYDROGENASE [UBIQUINONE]"/>
    <property type="match status" value="1"/>
</dbReference>
<dbReference type="SUPFAM" id="SSF52518">
    <property type="entry name" value="Thiamin diphosphate-binding fold (THDP-binding)"/>
    <property type="match status" value="2"/>
</dbReference>
<dbReference type="PANTHER" id="PTHR42981">
    <property type="entry name" value="PYRUVATE DEHYDROGENASE [UBIQUINONE]"/>
    <property type="match status" value="1"/>
</dbReference>
<dbReference type="Proteomes" id="UP000050964">
    <property type="component" value="Unassembled WGS sequence"/>
</dbReference>
<dbReference type="InterPro" id="IPR029061">
    <property type="entry name" value="THDP-binding"/>
</dbReference>
<evidence type="ECO:0000313" key="6">
    <source>
        <dbReference type="Proteomes" id="UP000050964"/>
    </source>
</evidence>
<accession>A0A837RLU8</accession>
<dbReference type="InterPro" id="IPR000399">
    <property type="entry name" value="TPP-bd_CS"/>
</dbReference>
<gene>
    <name evidence="5" type="ORF">FD26_GL001124</name>
</gene>
<evidence type="ECO:0000256" key="2">
    <source>
        <dbReference type="ARBA" id="ARBA00023052"/>
    </source>
</evidence>
<dbReference type="Gene3D" id="3.40.50.1220">
    <property type="entry name" value="TPP-binding domain"/>
    <property type="match status" value="1"/>
</dbReference>
<keyword evidence="2" id="KW-0786">Thiamine pyrophosphate</keyword>
<evidence type="ECO:0000256" key="1">
    <source>
        <dbReference type="ARBA" id="ARBA00007812"/>
    </source>
</evidence>
<proteinExistence type="inferred from homology"/>
<dbReference type="InterPro" id="IPR047212">
    <property type="entry name" value="TPP_POXB-like"/>
</dbReference>
<evidence type="ECO:0000259" key="3">
    <source>
        <dbReference type="Pfam" id="PF00205"/>
    </source>
</evidence>
<reference evidence="5 6" key="1">
    <citation type="journal article" date="2015" name="Genome Announc.">
        <title>Expanding the biotechnology potential of lactobacilli through comparative genomics of 213 strains and associated genera.</title>
        <authorList>
            <person name="Sun Z."/>
            <person name="Harris H.M."/>
            <person name="McCann A."/>
            <person name="Guo C."/>
            <person name="Argimon S."/>
            <person name="Zhang W."/>
            <person name="Yang X."/>
            <person name="Jeffery I.B."/>
            <person name="Cooney J.C."/>
            <person name="Kagawa T.F."/>
            <person name="Liu W."/>
            <person name="Song Y."/>
            <person name="Salvetti E."/>
            <person name="Wrobel A."/>
            <person name="Rasinkangas P."/>
            <person name="Parkhill J."/>
            <person name="Rea M.C."/>
            <person name="O'Sullivan O."/>
            <person name="Ritari J."/>
            <person name="Douillard F.P."/>
            <person name="Paul Ross R."/>
            <person name="Yang R."/>
            <person name="Briner A.E."/>
            <person name="Felis G.E."/>
            <person name="de Vos W.M."/>
            <person name="Barrangou R."/>
            <person name="Klaenhammer T.R."/>
            <person name="Caufield P.W."/>
            <person name="Cui Y."/>
            <person name="Zhang H."/>
            <person name="O'Toole P.W."/>
        </authorList>
    </citation>
    <scope>NUCLEOTIDE SEQUENCE [LARGE SCALE GENOMIC DNA]</scope>
    <source>
        <strain evidence="5 6">JCM 15951</strain>
    </source>
</reference>
<comment type="caution">
    <text evidence="5">The sequence shown here is derived from an EMBL/GenBank/DDBJ whole genome shotgun (WGS) entry which is preliminary data.</text>
</comment>
<organism evidence="5 6">
    <name type="scientific">Companilactobacillus crustorum JCM 15951</name>
    <dbReference type="NCBI Taxonomy" id="1423737"/>
    <lineage>
        <taxon>Bacteria</taxon>
        <taxon>Bacillati</taxon>
        <taxon>Bacillota</taxon>
        <taxon>Bacilli</taxon>
        <taxon>Lactobacillales</taxon>
        <taxon>Lactobacillaceae</taxon>
        <taxon>Companilactobacillus</taxon>
    </lineage>
</organism>
<sequence>MGQVPQENMNTNYFQEMDEGPMFEDVAVYNRTVTTAEQIPYVINQAIREAYRQNGVAVVILPENLTSTEIDYVPTKTPKVVKNNYSQNINPDDIENSLEMLKNAKHPLVYAGRGLLGAKDVLTKFSEQFNIPVMTTVPATGVISTDHPNFIGTFGRLGTKSGFEALQHTDLILFIGSEFPFARFWPEGVKIIDVNNNPYDIGKTIDVDYAVIADAKSYLQALVDTDETLPNETWLKANQENKANWDKWLDKLSKDDSNGLNPETITSKIAEMAGPNDTYGVDTGNVSEFGVRGLPMNHNQRFAISGLFATMGFGLPAGLAGALSVPDAQAWTLSGDGGFSMVAPDLITEARYGLPVINVVLSNERLGFIYYEQVASKQHLYGVDLTGADWAKVAEGLGGIGFTVKSIKDADEVFSKIKELQASGNKKPIVVNAVIKQDDPVATAFMPLDAKLYGQDAVDEYSKKYHIDVKEQPSLGEILRAQGDNN</sequence>
<comment type="similarity">
    <text evidence="1">Belongs to the TPP enzyme family.</text>
</comment>
<protein>
    <submittedName>
        <fullName evidence="5">Pyruvate oxidase</fullName>
    </submittedName>
</protein>
<dbReference type="SUPFAM" id="SSF52467">
    <property type="entry name" value="DHS-like NAD/FAD-binding domain"/>
    <property type="match status" value="1"/>
</dbReference>
<dbReference type="EMBL" id="AZDB01000003">
    <property type="protein sequence ID" value="KRK44171.1"/>
    <property type="molecule type" value="Genomic_DNA"/>
</dbReference>
<dbReference type="InterPro" id="IPR011766">
    <property type="entry name" value="TPP_enzyme_TPP-bd"/>
</dbReference>
<dbReference type="PROSITE" id="PS00187">
    <property type="entry name" value="TPP_ENZYMES"/>
    <property type="match status" value="1"/>
</dbReference>
<feature type="domain" description="Thiamine pyrophosphate enzyme central" evidence="3">
    <location>
        <begin position="95"/>
        <end position="222"/>
    </location>
</feature>
<dbReference type="Gene3D" id="3.40.50.970">
    <property type="match status" value="2"/>
</dbReference>
<keyword evidence="5" id="KW-0670">Pyruvate</keyword>
<dbReference type="InterPro" id="IPR047211">
    <property type="entry name" value="POXB-like"/>
</dbReference>
<evidence type="ECO:0000259" key="4">
    <source>
        <dbReference type="Pfam" id="PF02775"/>
    </source>
</evidence>
<feature type="domain" description="Thiamine pyrophosphate enzyme TPP-binding" evidence="4">
    <location>
        <begin position="282"/>
        <end position="432"/>
    </location>
</feature>
<dbReference type="CDD" id="cd02014">
    <property type="entry name" value="TPP_POX"/>
    <property type="match status" value="1"/>
</dbReference>
<dbReference type="Pfam" id="PF02775">
    <property type="entry name" value="TPP_enzyme_C"/>
    <property type="match status" value="1"/>
</dbReference>
<dbReference type="InterPro" id="IPR012000">
    <property type="entry name" value="Thiamin_PyroP_enz_cen_dom"/>
</dbReference>
<dbReference type="AlphaFoldDB" id="A0A837RLU8"/>
<evidence type="ECO:0000313" key="5">
    <source>
        <dbReference type="EMBL" id="KRK44171.1"/>
    </source>
</evidence>
<dbReference type="GO" id="GO:0030976">
    <property type="term" value="F:thiamine pyrophosphate binding"/>
    <property type="evidence" value="ECO:0007669"/>
    <property type="project" value="InterPro"/>
</dbReference>
<dbReference type="Pfam" id="PF00205">
    <property type="entry name" value="TPP_enzyme_M"/>
    <property type="match status" value="1"/>
</dbReference>
<dbReference type="InterPro" id="IPR029035">
    <property type="entry name" value="DHS-like_NAD/FAD-binding_dom"/>
</dbReference>
<name>A0A837RLU8_9LACO</name>